<proteinExistence type="predicted"/>
<dbReference type="InterPro" id="IPR025948">
    <property type="entry name" value="HTH-like_dom"/>
</dbReference>
<dbReference type="EMBL" id="APRS01000009">
    <property type="protein sequence ID" value="ENX09550.1"/>
    <property type="molecule type" value="Genomic_DNA"/>
</dbReference>
<dbReference type="Proteomes" id="UP000013101">
    <property type="component" value="Unassembled WGS sequence"/>
</dbReference>
<reference evidence="2 3" key="1">
    <citation type="submission" date="2013-02" db="EMBL/GenBank/DDBJ databases">
        <title>The Genome Sequence of Acinetobacter sp. NIPH 2171.</title>
        <authorList>
            <consortium name="The Broad Institute Genome Sequencing Platform"/>
            <consortium name="The Broad Institute Genome Sequencing Center for Infectious Disease"/>
            <person name="Cerqueira G."/>
            <person name="Feldgarden M."/>
            <person name="Courvalin P."/>
            <person name="Perichon B."/>
            <person name="Grillot-Courvalin C."/>
            <person name="Clermont D."/>
            <person name="Rocha E."/>
            <person name="Yoon E.-J."/>
            <person name="Nemec A."/>
            <person name="Walker B."/>
            <person name="Young S.K."/>
            <person name="Zeng Q."/>
            <person name="Gargeya S."/>
            <person name="Fitzgerald M."/>
            <person name="Haas B."/>
            <person name="Abouelleil A."/>
            <person name="Alvarado L."/>
            <person name="Arachchi H.M."/>
            <person name="Berlin A.M."/>
            <person name="Chapman S.B."/>
            <person name="Dewar J."/>
            <person name="Goldberg J."/>
            <person name="Griggs A."/>
            <person name="Gujja S."/>
            <person name="Hansen M."/>
            <person name="Howarth C."/>
            <person name="Imamovic A."/>
            <person name="Larimer J."/>
            <person name="McCowan C."/>
            <person name="Murphy C."/>
            <person name="Neiman D."/>
            <person name="Pearson M."/>
            <person name="Priest M."/>
            <person name="Roberts A."/>
            <person name="Saif S."/>
            <person name="Shea T."/>
            <person name="Sisk P."/>
            <person name="Sykes S."/>
            <person name="Wortman J."/>
            <person name="Nusbaum C."/>
            <person name="Birren B."/>
        </authorList>
    </citation>
    <scope>NUCLEOTIDE SEQUENCE [LARGE SCALE GENOMIC DNA]</scope>
    <source>
        <strain evidence="2 3">NIPH 2171</strain>
    </source>
</reference>
<sequence length="104" mass="12355">MVDFIHNNKDLSGVEAICKILPIVASTYYRTLDLVDEKHRFAREHRAKRDLHDEHHAEQIKRIWKESSVRYGVRKVWQKLKREGYIIARCTMVRLMQKLGPQGV</sequence>
<organism evidence="2 3">
    <name type="scientific">Acinetobacter variabilis</name>
    <dbReference type="NCBI Taxonomy" id="70346"/>
    <lineage>
        <taxon>Bacteria</taxon>
        <taxon>Pseudomonadati</taxon>
        <taxon>Pseudomonadota</taxon>
        <taxon>Gammaproteobacteria</taxon>
        <taxon>Moraxellales</taxon>
        <taxon>Moraxellaceae</taxon>
        <taxon>Acinetobacter</taxon>
    </lineage>
</organism>
<evidence type="ECO:0000313" key="2">
    <source>
        <dbReference type="EMBL" id="ENX09550.1"/>
    </source>
</evidence>
<feature type="domain" description="HTH-like" evidence="1">
    <location>
        <begin position="53"/>
        <end position="102"/>
    </location>
</feature>
<accession>N9P5W6</accession>
<evidence type="ECO:0000259" key="1">
    <source>
        <dbReference type="Pfam" id="PF13276"/>
    </source>
</evidence>
<dbReference type="PATRIC" id="fig|1217693.3.peg.1295"/>
<dbReference type="AlphaFoldDB" id="N9P5W6"/>
<dbReference type="HOGENOM" id="CLU_027402_21_8_6"/>
<gene>
    <name evidence="2" type="ORF">F897_01343</name>
</gene>
<name>N9P5W6_9GAMM</name>
<dbReference type="STRING" id="70346.F897_01343"/>
<dbReference type="Pfam" id="PF13276">
    <property type="entry name" value="HTH_21"/>
    <property type="match status" value="1"/>
</dbReference>
<evidence type="ECO:0000313" key="3">
    <source>
        <dbReference type="Proteomes" id="UP000013101"/>
    </source>
</evidence>
<protein>
    <recommendedName>
        <fullName evidence="1">HTH-like domain-containing protein</fullName>
    </recommendedName>
</protein>
<comment type="caution">
    <text evidence="2">The sequence shown here is derived from an EMBL/GenBank/DDBJ whole genome shotgun (WGS) entry which is preliminary data.</text>
</comment>